<keyword evidence="1" id="KW-0732">Signal</keyword>
<evidence type="ECO:0000313" key="3">
    <source>
        <dbReference type="Proteomes" id="UP001222275"/>
    </source>
</evidence>
<evidence type="ECO:0000256" key="1">
    <source>
        <dbReference type="SAM" id="SignalP"/>
    </source>
</evidence>
<proteinExistence type="predicted"/>
<reference evidence="2 3" key="1">
    <citation type="submission" date="2022-06" db="EMBL/GenBank/DDBJ databases">
        <title>Thiomicrohabdus sp. nov, an obligately chemolithoautotrophic, sulfur-oxidizing bacterium isolated from beach of Guanyin Mountain. Amoy.</title>
        <authorList>
            <person name="Zhu H."/>
        </authorList>
    </citation>
    <scope>NUCLEOTIDE SEQUENCE [LARGE SCALE GENOMIC DNA]</scope>
    <source>
        <strain evidence="2 3">XGS-01</strain>
    </source>
</reference>
<feature type="signal peptide" evidence="1">
    <location>
        <begin position="1"/>
        <end position="30"/>
    </location>
</feature>
<protein>
    <recommendedName>
        <fullName evidence="4">Lipoprotein</fullName>
    </recommendedName>
</protein>
<name>A0ABY8CDA2_9GAMM</name>
<dbReference type="EMBL" id="CP102381">
    <property type="protein sequence ID" value="WEJ62398.1"/>
    <property type="molecule type" value="Genomic_DNA"/>
</dbReference>
<evidence type="ECO:0000313" key="2">
    <source>
        <dbReference type="EMBL" id="WEJ62398.1"/>
    </source>
</evidence>
<keyword evidence="3" id="KW-1185">Reference proteome</keyword>
<feature type="chain" id="PRO_5046644432" description="Lipoprotein" evidence="1">
    <location>
        <begin position="31"/>
        <end position="576"/>
    </location>
</feature>
<organism evidence="2 3">
    <name type="scientific">Thiomicrorhabdus lithotrophica</name>
    <dbReference type="NCBI Taxonomy" id="2949997"/>
    <lineage>
        <taxon>Bacteria</taxon>
        <taxon>Pseudomonadati</taxon>
        <taxon>Pseudomonadota</taxon>
        <taxon>Gammaproteobacteria</taxon>
        <taxon>Thiotrichales</taxon>
        <taxon>Piscirickettsiaceae</taxon>
        <taxon>Thiomicrorhabdus</taxon>
    </lineage>
</organism>
<dbReference type="RefSeq" id="WP_275594655.1">
    <property type="nucleotide sequence ID" value="NZ_CP102381.1"/>
</dbReference>
<sequence length="576" mass="66120">MLYSKLTQRSLLKGFIALILLGSITSSTYATPDIIPTNNSNEQSTPININLLNRHVINNRAAYIPAQCYTKTRSSDNKIHNPCFSCHTQGLAPNYIDDSSFQIEYDFRTYSRTNRWTNLFKDRTSDVAKISDEAILSYIKTSNYFNQNGEILLSKQLKSLPKSWDVNQDGKWNGYTPDCYFNFDNEGFDKTPNNKDSGWRAFAYTPFLGTFWPTNGSTDDVIIRLPENMRKDQSSQYSRDVYKVNLAIVEAMITRKNVTIEPQDETLFGVDLNRNGILDIASQITYEWIPTQGKNMSYVGLAKNLQEQGKLNLAAGLYPEGTEFLHTVRYIDFDDNKAITLSKRIKEIRYAKKTSWNKYSQLYNAAQGEALETRNFPDRLRRFVGNSETGLINGLGWTYQGFIEDTQGFLRPQSFEETMNCIGCHSGIGVTTDSSFAFPRKLNAHNHQAGWYHWTQKGIQGIAEPKYNNGTWQYTEYLLNNRSANEFRNNHEVIAKFYEKDGSLKPKEIDRLHKDISHLLQPSTERAIQLNKAYKVIVDEQSYIYGRDPHIKPVTTSWDIVPIDEKTGIENPILHN</sequence>
<gene>
    <name evidence="2" type="ORF">NR989_10305</name>
</gene>
<accession>A0ABY8CDA2</accession>
<evidence type="ECO:0008006" key="4">
    <source>
        <dbReference type="Google" id="ProtNLM"/>
    </source>
</evidence>
<dbReference type="Proteomes" id="UP001222275">
    <property type="component" value="Chromosome"/>
</dbReference>